<dbReference type="InParanoid" id="A0A409X8I5"/>
<accession>A0A409X8I5</accession>
<comment type="caution">
    <text evidence="2">The sequence shown here is derived from an EMBL/GenBank/DDBJ whole genome shotgun (WGS) entry which is preliminary data.</text>
</comment>
<dbReference type="AlphaFoldDB" id="A0A409X8I5"/>
<proteinExistence type="predicted"/>
<dbReference type="OrthoDB" id="3070163at2759"/>
<reference evidence="2 3" key="1">
    <citation type="journal article" date="2018" name="Evol. Lett.">
        <title>Horizontal gene cluster transfer increased hallucinogenic mushroom diversity.</title>
        <authorList>
            <person name="Reynolds H.T."/>
            <person name="Vijayakumar V."/>
            <person name="Gluck-Thaler E."/>
            <person name="Korotkin H.B."/>
            <person name="Matheny P.B."/>
            <person name="Slot J.C."/>
        </authorList>
    </citation>
    <scope>NUCLEOTIDE SEQUENCE [LARGE SCALE GENOMIC DNA]</scope>
    <source>
        <strain evidence="2 3">2631</strain>
    </source>
</reference>
<sequence length="235" mass="25783">MSLKKPSLRPGSAWLFTTGLGRLQALSLGRHITSLVFFQIGTQKLTIKEPAKKQAHVQILAGGLEDSDAEAVNPFPLLSKLGPHTLTEEELTKRSQQARQNPSHQNKAKNGHAPHPGVRKTVVKIPPPIRVKAERHTEEPMPVKSRKHKNDSVAAKIQSNSIPVEIAVATQTKPKHLNGNNVQIRPHRWVLRLDTKIQHVNLRAGSASDNGYPKGFVALIMAAVSTAKVMISLQL</sequence>
<dbReference type="STRING" id="93625.A0A409X8I5"/>
<organism evidence="2 3">
    <name type="scientific">Psilocybe cyanescens</name>
    <dbReference type="NCBI Taxonomy" id="93625"/>
    <lineage>
        <taxon>Eukaryota</taxon>
        <taxon>Fungi</taxon>
        <taxon>Dikarya</taxon>
        <taxon>Basidiomycota</taxon>
        <taxon>Agaricomycotina</taxon>
        <taxon>Agaricomycetes</taxon>
        <taxon>Agaricomycetidae</taxon>
        <taxon>Agaricales</taxon>
        <taxon>Agaricineae</taxon>
        <taxon>Strophariaceae</taxon>
        <taxon>Psilocybe</taxon>
    </lineage>
</organism>
<evidence type="ECO:0000313" key="3">
    <source>
        <dbReference type="Proteomes" id="UP000283269"/>
    </source>
</evidence>
<evidence type="ECO:0000256" key="1">
    <source>
        <dbReference type="SAM" id="MobiDB-lite"/>
    </source>
</evidence>
<name>A0A409X8I5_PSICY</name>
<evidence type="ECO:0000313" key="2">
    <source>
        <dbReference type="EMBL" id="PPQ87017.1"/>
    </source>
</evidence>
<feature type="compositionally biased region" description="Polar residues" evidence="1">
    <location>
        <begin position="94"/>
        <end position="105"/>
    </location>
</feature>
<feature type="compositionally biased region" description="Basic residues" evidence="1">
    <location>
        <begin position="106"/>
        <end position="120"/>
    </location>
</feature>
<gene>
    <name evidence="2" type="ORF">CVT25_009071</name>
</gene>
<feature type="region of interest" description="Disordered" evidence="1">
    <location>
        <begin position="89"/>
        <end position="120"/>
    </location>
</feature>
<dbReference type="Proteomes" id="UP000283269">
    <property type="component" value="Unassembled WGS sequence"/>
</dbReference>
<dbReference type="EMBL" id="NHYD01002392">
    <property type="protein sequence ID" value="PPQ87017.1"/>
    <property type="molecule type" value="Genomic_DNA"/>
</dbReference>
<protein>
    <submittedName>
        <fullName evidence="2">Uncharacterized protein</fullName>
    </submittedName>
</protein>
<keyword evidence="3" id="KW-1185">Reference proteome</keyword>